<dbReference type="InterPro" id="IPR015946">
    <property type="entry name" value="KH_dom-like_a/b"/>
</dbReference>
<name>A0A9D1HUP5_9BACT</name>
<dbReference type="Gene3D" id="3.30.300.20">
    <property type="match status" value="1"/>
</dbReference>
<comment type="similarity">
    <text evidence="2">Belongs to the RbfA family.</text>
</comment>
<dbReference type="PANTHER" id="PTHR33515:SF1">
    <property type="entry name" value="RIBOSOME-BINDING FACTOR A, CHLOROPLASTIC-RELATED"/>
    <property type="match status" value="1"/>
</dbReference>
<evidence type="ECO:0000256" key="2">
    <source>
        <dbReference type="HAMAP-Rule" id="MF_00003"/>
    </source>
</evidence>
<dbReference type="GO" id="GO:0043024">
    <property type="term" value="F:ribosomal small subunit binding"/>
    <property type="evidence" value="ECO:0007669"/>
    <property type="project" value="TreeGrafter"/>
</dbReference>
<dbReference type="GO" id="GO:0030490">
    <property type="term" value="P:maturation of SSU-rRNA"/>
    <property type="evidence" value="ECO:0007669"/>
    <property type="project" value="UniProtKB-UniRule"/>
</dbReference>
<dbReference type="InterPro" id="IPR023799">
    <property type="entry name" value="RbfA_dom_sf"/>
</dbReference>
<comment type="subcellular location">
    <subcellularLocation>
        <location evidence="2">Cytoplasm</location>
    </subcellularLocation>
</comment>
<dbReference type="HAMAP" id="MF_00003">
    <property type="entry name" value="RbfA"/>
    <property type="match status" value="1"/>
</dbReference>
<comment type="subunit">
    <text evidence="2">Monomer. Binds 30S ribosomal subunits, but not 50S ribosomal subunits or 70S ribosomes.</text>
</comment>
<keyword evidence="1 2" id="KW-0690">Ribosome biogenesis</keyword>
<dbReference type="SUPFAM" id="SSF89919">
    <property type="entry name" value="Ribosome-binding factor A, RbfA"/>
    <property type="match status" value="1"/>
</dbReference>
<sequence>MSVKIERIASMLEKEISYILMTEVKDPDIKFVTVTNVKLASDLGYAKVYVTVLDQNKKDETLRSLKAARGFIRRELANRVEIRHIPELDFVYDESIEYGKKIEDIIEEIHKDEKE</sequence>
<comment type="function">
    <text evidence="2">One of several proteins that assist in the late maturation steps of the functional core of the 30S ribosomal subunit. Associates with free 30S ribosomal subunits (but not with 30S subunits that are part of 70S ribosomes or polysomes). Required for efficient processing of 16S rRNA. May interact with the 5'-terminal helix region of 16S rRNA.</text>
</comment>
<proteinExistence type="inferred from homology"/>
<organism evidence="3 4">
    <name type="scientific">Candidatus Fimihabitans intestinipullorum</name>
    <dbReference type="NCBI Taxonomy" id="2840820"/>
    <lineage>
        <taxon>Bacteria</taxon>
        <taxon>Bacillati</taxon>
        <taxon>Mycoplasmatota</taxon>
        <taxon>Mycoplasmatota incertae sedis</taxon>
        <taxon>Candidatus Fimihabitans</taxon>
    </lineage>
</organism>
<evidence type="ECO:0000313" key="3">
    <source>
        <dbReference type="EMBL" id="HIU22362.1"/>
    </source>
</evidence>
<dbReference type="EMBL" id="DVML01000012">
    <property type="protein sequence ID" value="HIU22362.1"/>
    <property type="molecule type" value="Genomic_DNA"/>
</dbReference>
<reference evidence="3" key="2">
    <citation type="journal article" date="2021" name="PeerJ">
        <title>Extensive microbial diversity within the chicken gut microbiome revealed by metagenomics and culture.</title>
        <authorList>
            <person name="Gilroy R."/>
            <person name="Ravi A."/>
            <person name="Getino M."/>
            <person name="Pursley I."/>
            <person name="Horton D.L."/>
            <person name="Alikhan N.F."/>
            <person name="Baker D."/>
            <person name="Gharbi K."/>
            <person name="Hall N."/>
            <person name="Watson M."/>
            <person name="Adriaenssens E.M."/>
            <person name="Foster-Nyarko E."/>
            <person name="Jarju S."/>
            <person name="Secka A."/>
            <person name="Antonio M."/>
            <person name="Oren A."/>
            <person name="Chaudhuri R.R."/>
            <person name="La Ragione R."/>
            <person name="Hildebrand F."/>
            <person name="Pallen M.J."/>
        </authorList>
    </citation>
    <scope>NUCLEOTIDE SEQUENCE</scope>
    <source>
        <strain evidence="3">CHK197-8231</strain>
    </source>
</reference>
<protein>
    <recommendedName>
        <fullName evidence="2">Ribosome-binding factor A</fullName>
    </recommendedName>
</protein>
<dbReference type="PROSITE" id="PS01319">
    <property type="entry name" value="RBFA"/>
    <property type="match status" value="1"/>
</dbReference>
<dbReference type="InterPro" id="IPR020053">
    <property type="entry name" value="Ribosome-bd_factorA_CS"/>
</dbReference>
<dbReference type="InterPro" id="IPR000238">
    <property type="entry name" value="RbfA"/>
</dbReference>
<reference evidence="3" key="1">
    <citation type="submission" date="2020-10" db="EMBL/GenBank/DDBJ databases">
        <authorList>
            <person name="Gilroy R."/>
        </authorList>
    </citation>
    <scope>NUCLEOTIDE SEQUENCE</scope>
    <source>
        <strain evidence="3">CHK197-8231</strain>
    </source>
</reference>
<dbReference type="Proteomes" id="UP000824087">
    <property type="component" value="Unassembled WGS sequence"/>
</dbReference>
<comment type="caution">
    <text evidence="3">The sequence shown here is derived from an EMBL/GenBank/DDBJ whole genome shotgun (WGS) entry which is preliminary data.</text>
</comment>
<dbReference type="Pfam" id="PF02033">
    <property type="entry name" value="RBFA"/>
    <property type="match status" value="1"/>
</dbReference>
<dbReference type="PANTHER" id="PTHR33515">
    <property type="entry name" value="RIBOSOME-BINDING FACTOR A, CHLOROPLASTIC-RELATED"/>
    <property type="match status" value="1"/>
</dbReference>
<dbReference type="AlphaFoldDB" id="A0A9D1HUP5"/>
<keyword evidence="2" id="KW-0963">Cytoplasm</keyword>
<evidence type="ECO:0000313" key="4">
    <source>
        <dbReference type="Proteomes" id="UP000824087"/>
    </source>
</evidence>
<evidence type="ECO:0000256" key="1">
    <source>
        <dbReference type="ARBA" id="ARBA00022517"/>
    </source>
</evidence>
<gene>
    <name evidence="2 3" type="primary">rbfA</name>
    <name evidence="3" type="ORF">IAD49_02140</name>
</gene>
<accession>A0A9D1HUP5</accession>
<dbReference type="GO" id="GO:0005829">
    <property type="term" value="C:cytosol"/>
    <property type="evidence" value="ECO:0007669"/>
    <property type="project" value="TreeGrafter"/>
</dbReference>
<dbReference type="NCBIfam" id="TIGR00082">
    <property type="entry name" value="rbfA"/>
    <property type="match status" value="1"/>
</dbReference>